<organism evidence="1 2">
    <name type="scientific">Novosphingobium indicum</name>
    <dbReference type="NCBI Taxonomy" id="462949"/>
    <lineage>
        <taxon>Bacteria</taxon>
        <taxon>Pseudomonadati</taxon>
        <taxon>Pseudomonadota</taxon>
        <taxon>Alphaproteobacteria</taxon>
        <taxon>Sphingomonadales</taxon>
        <taxon>Sphingomonadaceae</taxon>
        <taxon>Novosphingobium</taxon>
    </lineage>
</organism>
<reference evidence="2" key="1">
    <citation type="journal article" date="2019" name="Int. J. Syst. Evol. Microbiol.">
        <title>The Global Catalogue of Microorganisms (GCM) 10K type strain sequencing project: providing services to taxonomists for standard genome sequencing and annotation.</title>
        <authorList>
            <consortium name="The Broad Institute Genomics Platform"/>
            <consortium name="The Broad Institute Genome Sequencing Center for Infectious Disease"/>
            <person name="Wu L."/>
            <person name="Ma J."/>
        </authorList>
    </citation>
    <scope>NUCLEOTIDE SEQUENCE [LARGE SCALE GENOMIC DNA]</scope>
    <source>
        <strain evidence="2">CGMCC 1.6784</strain>
    </source>
</reference>
<evidence type="ECO:0000313" key="2">
    <source>
        <dbReference type="Proteomes" id="UP000605099"/>
    </source>
</evidence>
<keyword evidence="2" id="KW-1185">Reference proteome</keyword>
<dbReference type="Proteomes" id="UP000605099">
    <property type="component" value="Unassembled WGS sequence"/>
</dbReference>
<accession>A0ABQ2JLH6</accession>
<sequence>MAQVSGGDKLDAALSNLRDRILNAHEVRVGFLEGAEYPDGNLNVPTVAAINNFGAPEAGIPARPFFTNMIARNSPEWGERFAVVLQAADYDAKTAFELMGTGMADQLRQSIIDTDSPPNSPVTDLLKQRFPDAGGRAEMTFADVQQARADVAGGVTASAGKPLQWTGHMLNSVDSEVE</sequence>
<dbReference type="EMBL" id="BMLK01000008">
    <property type="protein sequence ID" value="GGN49365.1"/>
    <property type="molecule type" value="Genomic_DNA"/>
</dbReference>
<dbReference type="RefSeq" id="WP_188819534.1">
    <property type="nucleotide sequence ID" value="NZ_BMLK01000008.1"/>
</dbReference>
<evidence type="ECO:0000313" key="1">
    <source>
        <dbReference type="EMBL" id="GGN49365.1"/>
    </source>
</evidence>
<name>A0ABQ2JLH6_9SPHN</name>
<protein>
    <submittedName>
        <fullName evidence="1">Uncharacterized protein</fullName>
    </submittedName>
</protein>
<comment type="caution">
    <text evidence="1">The sequence shown here is derived from an EMBL/GenBank/DDBJ whole genome shotgun (WGS) entry which is preliminary data.</text>
</comment>
<proteinExistence type="predicted"/>
<gene>
    <name evidence="1" type="ORF">GCM10011349_19930</name>
</gene>